<dbReference type="InterPro" id="IPR015510">
    <property type="entry name" value="PGRP"/>
</dbReference>
<dbReference type="CDD" id="cd06583">
    <property type="entry name" value="PGRP"/>
    <property type="match status" value="1"/>
</dbReference>
<dbReference type="GO" id="GO:0008270">
    <property type="term" value="F:zinc ion binding"/>
    <property type="evidence" value="ECO:0007669"/>
    <property type="project" value="InterPro"/>
</dbReference>
<comment type="similarity">
    <text evidence="1">Belongs to the N-acetylmuramoyl-L-alanine amidase 2 family.</text>
</comment>
<evidence type="ECO:0000256" key="2">
    <source>
        <dbReference type="ARBA" id="ARBA00022588"/>
    </source>
</evidence>
<dbReference type="GO" id="GO:0009253">
    <property type="term" value="P:peptidoglycan catabolic process"/>
    <property type="evidence" value="ECO:0007669"/>
    <property type="project" value="InterPro"/>
</dbReference>
<keyword evidence="4" id="KW-1133">Transmembrane helix</keyword>
<proteinExistence type="inferred from homology"/>
<dbReference type="InterPro" id="IPR006619">
    <property type="entry name" value="PGRP_domain_met/bac"/>
</dbReference>
<feature type="transmembrane region" description="Helical" evidence="4">
    <location>
        <begin position="47"/>
        <end position="72"/>
    </location>
</feature>
<keyword evidence="3" id="KW-0391">Immunity</keyword>
<dbReference type="OrthoDB" id="7939567at2759"/>
<dbReference type="PANTHER" id="PTHR11022:SF41">
    <property type="entry name" value="PEPTIDOGLYCAN-RECOGNITION PROTEIN LC-RELATED"/>
    <property type="match status" value="1"/>
</dbReference>
<dbReference type="OMA" id="QLQRWPH"/>
<accession>A0A8B8IWB2</accession>
<dbReference type="InterPro" id="IPR002502">
    <property type="entry name" value="Amidase_domain"/>
</dbReference>
<evidence type="ECO:0000256" key="1">
    <source>
        <dbReference type="ARBA" id="ARBA00007553"/>
    </source>
</evidence>
<gene>
    <name evidence="7" type="primary">LOC113404234</name>
</gene>
<dbReference type="AlphaFoldDB" id="A0A8B8IWB2"/>
<dbReference type="Proteomes" id="UP001652626">
    <property type="component" value="Chromosome Z"/>
</dbReference>
<keyword evidence="4" id="KW-0812">Transmembrane</keyword>
<evidence type="ECO:0000256" key="3">
    <source>
        <dbReference type="ARBA" id="ARBA00022859"/>
    </source>
</evidence>
<protein>
    <submittedName>
        <fullName evidence="7">Peptidoglycan-recognition protein SA-like isoform X1</fullName>
    </submittedName>
</protein>
<dbReference type="SMART" id="SM00701">
    <property type="entry name" value="PGRP"/>
    <property type="match status" value="1"/>
</dbReference>
<evidence type="ECO:0000313" key="6">
    <source>
        <dbReference type="Proteomes" id="UP001652626"/>
    </source>
</evidence>
<dbReference type="GO" id="GO:0045087">
    <property type="term" value="P:innate immune response"/>
    <property type="evidence" value="ECO:0007669"/>
    <property type="project" value="UniProtKB-KW"/>
</dbReference>
<evidence type="ECO:0000259" key="5">
    <source>
        <dbReference type="SMART" id="SM00701"/>
    </source>
</evidence>
<evidence type="ECO:0000256" key="4">
    <source>
        <dbReference type="SAM" id="Phobius"/>
    </source>
</evidence>
<reference evidence="7" key="1">
    <citation type="submission" date="2025-08" db="UniProtKB">
        <authorList>
            <consortium name="RefSeq"/>
        </authorList>
    </citation>
    <scope>IDENTIFICATION</scope>
    <source>
        <tissue evidence="7">Whole body</tissue>
    </source>
</reference>
<dbReference type="Gene3D" id="3.40.80.10">
    <property type="entry name" value="Peptidoglycan recognition protein-like"/>
    <property type="match status" value="1"/>
</dbReference>
<keyword evidence="6" id="KW-1185">Reference proteome</keyword>
<evidence type="ECO:0000313" key="7">
    <source>
        <dbReference type="RefSeq" id="XP_026500867.1"/>
    </source>
</evidence>
<dbReference type="GO" id="GO:0008745">
    <property type="term" value="F:N-acetylmuramoyl-L-alanine amidase activity"/>
    <property type="evidence" value="ECO:0007669"/>
    <property type="project" value="InterPro"/>
</dbReference>
<name>A0A8B8IWB2_VANTA</name>
<keyword evidence="4" id="KW-0472">Membrane</keyword>
<organism evidence="6 7">
    <name type="scientific">Vanessa tameamea</name>
    <name type="common">Kamehameha butterfly</name>
    <dbReference type="NCBI Taxonomy" id="334116"/>
    <lineage>
        <taxon>Eukaryota</taxon>
        <taxon>Metazoa</taxon>
        <taxon>Ecdysozoa</taxon>
        <taxon>Arthropoda</taxon>
        <taxon>Hexapoda</taxon>
        <taxon>Insecta</taxon>
        <taxon>Pterygota</taxon>
        <taxon>Neoptera</taxon>
        <taxon>Endopterygota</taxon>
        <taxon>Lepidoptera</taxon>
        <taxon>Glossata</taxon>
        <taxon>Ditrysia</taxon>
        <taxon>Papilionoidea</taxon>
        <taxon>Nymphalidae</taxon>
        <taxon>Nymphalinae</taxon>
        <taxon>Vanessa</taxon>
    </lineage>
</organism>
<dbReference type="RefSeq" id="XP_026500867.1">
    <property type="nucleotide sequence ID" value="XM_026645082.2"/>
</dbReference>
<keyword evidence="2" id="KW-0399">Innate immunity</keyword>
<dbReference type="PANTHER" id="PTHR11022">
    <property type="entry name" value="PEPTIDOGLYCAN RECOGNITION PROTEIN"/>
    <property type="match status" value="1"/>
</dbReference>
<dbReference type="InterPro" id="IPR036505">
    <property type="entry name" value="Amidase/PGRP_sf"/>
</dbReference>
<sequence length="265" mass="30044">MIEFTLDHLNNHESRHSSYHADDELQNPSEDTPLLRRFPRVNDTTNVITAMIVSMMILVLLSGLAIGVYLLVLQSDADNMLPPIEMPLFVARSQWDESSPTPSEEPINQFKAKSVVIEQTDTGQCQGKNACIQLMKSMQANLDDNKTLPYNFAISTDGFIYECLGWEQPSPLYPELYGLVIAFIGNYTVVKPSSSQLESAYNLITVSLANDYLERDFIFTSKNDTTLVVSYLKKALTDLSRSKLQRRSLLMPKIYMFKSAKYNFN</sequence>
<dbReference type="SUPFAM" id="SSF55846">
    <property type="entry name" value="N-acetylmuramoyl-L-alanine amidase-like"/>
    <property type="match status" value="1"/>
</dbReference>
<feature type="domain" description="Peptidoglycan recognition protein family" evidence="5">
    <location>
        <begin position="87"/>
        <end position="226"/>
    </location>
</feature>
<dbReference type="GeneID" id="113404234"/>